<dbReference type="Pfam" id="PF00787">
    <property type="entry name" value="PX"/>
    <property type="match status" value="1"/>
</dbReference>
<protein>
    <recommendedName>
        <fullName evidence="1">PX domain-containing protein</fullName>
    </recommendedName>
</protein>
<evidence type="ECO:0000313" key="2">
    <source>
        <dbReference type="EMBL" id="EQC30900.1"/>
    </source>
</evidence>
<accession>T0QBJ5</accession>
<dbReference type="EMBL" id="JH767172">
    <property type="protein sequence ID" value="EQC30900.1"/>
    <property type="molecule type" value="Genomic_DNA"/>
</dbReference>
<gene>
    <name evidence="2" type="ORF">SDRG_11381</name>
</gene>
<proteinExistence type="predicted"/>
<dbReference type="OrthoDB" id="79283at2759"/>
<dbReference type="eggNOG" id="ENOG502S7ZR">
    <property type="taxonomic scope" value="Eukaryota"/>
</dbReference>
<dbReference type="AlphaFoldDB" id="T0QBJ5"/>
<evidence type="ECO:0000259" key="1">
    <source>
        <dbReference type="Pfam" id="PF00787"/>
    </source>
</evidence>
<dbReference type="RefSeq" id="XP_008615638.1">
    <property type="nucleotide sequence ID" value="XM_008617416.1"/>
</dbReference>
<dbReference type="SUPFAM" id="SSF64268">
    <property type="entry name" value="PX domain"/>
    <property type="match status" value="1"/>
</dbReference>
<organism evidence="2 3">
    <name type="scientific">Saprolegnia diclina (strain VS20)</name>
    <dbReference type="NCBI Taxonomy" id="1156394"/>
    <lineage>
        <taxon>Eukaryota</taxon>
        <taxon>Sar</taxon>
        <taxon>Stramenopiles</taxon>
        <taxon>Oomycota</taxon>
        <taxon>Saprolegniomycetes</taxon>
        <taxon>Saprolegniales</taxon>
        <taxon>Saprolegniaceae</taxon>
        <taxon>Saprolegnia</taxon>
    </lineage>
</organism>
<dbReference type="InterPro" id="IPR036871">
    <property type="entry name" value="PX_dom_sf"/>
</dbReference>
<dbReference type="GeneID" id="19952108"/>
<dbReference type="VEuPathDB" id="FungiDB:SDRG_11381"/>
<dbReference type="Proteomes" id="UP000030762">
    <property type="component" value="Unassembled WGS sequence"/>
</dbReference>
<dbReference type="InParanoid" id="T0QBJ5"/>
<dbReference type="InterPro" id="IPR001683">
    <property type="entry name" value="PX_dom"/>
</dbReference>
<reference evidence="2 3" key="1">
    <citation type="submission" date="2012-04" db="EMBL/GenBank/DDBJ databases">
        <title>The Genome Sequence of Saprolegnia declina VS20.</title>
        <authorList>
            <consortium name="The Broad Institute Genome Sequencing Platform"/>
            <person name="Russ C."/>
            <person name="Nusbaum C."/>
            <person name="Tyler B."/>
            <person name="van West P."/>
            <person name="Dieguez-Uribeondo J."/>
            <person name="de Bruijn I."/>
            <person name="Tripathy S."/>
            <person name="Jiang R."/>
            <person name="Young S.K."/>
            <person name="Zeng Q."/>
            <person name="Gargeya S."/>
            <person name="Fitzgerald M."/>
            <person name="Haas B."/>
            <person name="Abouelleil A."/>
            <person name="Alvarado L."/>
            <person name="Arachchi H.M."/>
            <person name="Berlin A."/>
            <person name="Chapman S.B."/>
            <person name="Goldberg J."/>
            <person name="Griggs A."/>
            <person name="Gujja S."/>
            <person name="Hansen M."/>
            <person name="Howarth C."/>
            <person name="Imamovic A."/>
            <person name="Larimer J."/>
            <person name="McCowen C."/>
            <person name="Montmayeur A."/>
            <person name="Murphy C."/>
            <person name="Neiman D."/>
            <person name="Pearson M."/>
            <person name="Priest M."/>
            <person name="Roberts A."/>
            <person name="Saif S."/>
            <person name="Shea T."/>
            <person name="Sisk P."/>
            <person name="Sykes S."/>
            <person name="Wortman J."/>
            <person name="Nusbaum C."/>
            <person name="Birren B."/>
        </authorList>
    </citation>
    <scope>NUCLEOTIDE SEQUENCE [LARGE SCALE GENOMIC DNA]</scope>
    <source>
        <strain evidence="2 3">VS20</strain>
    </source>
</reference>
<keyword evidence="3" id="KW-1185">Reference proteome</keyword>
<dbReference type="Gene3D" id="3.30.1520.10">
    <property type="entry name" value="Phox-like domain"/>
    <property type="match status" value="1"/>
</dbReference>
<dbReference type="GO" id="GO:0035091">
    <property type="term" value="F:phosphatidylinositol binding"/>
    <property type="evidence" value="ECO:0007669"/>
    <property type="project" value="InterPro"/>
</dbReference>
<feature type="domain" description="PX" evidence="1">
    <location>
        <begin position="62"/>
        <end position="136"/>
    </location>
</feature>
<sequence length="267" mass="28853">MRRFLPRWLQRAPTPSPKASGPSSTVDTTEAVVVNFVGLVIVQGATEQRQLRYDMELIVPETRRKTQCSKRYSQFVALRNALLSQIQAACACRRCAAVRTALKAVPFPSRRWPARVGHMSERALPLERFLQHVLDVALAYPGCARSKKGFHDTTSHFIGAPVCKIQPTHALDFRTSLRSLLVLTQLEVALPTSLAPESDASCAHEVIEATASAESDAAADVTTTSPPTPLQDTCSCDAAASILCAAQATESDADETLALAIPSNQAE</sequence>
<name>T0QBJ5_SAPDV</name>
<evidence type="ECO:0000313" key="3">
    <source>
        <dbReference type="Proteomes" id="UP000030762"/>
    </source>
</evidence>